<feature type="region of interest" description="Disordered" evidence="5">
    <location>
        <begin position="952"/>
        <end position="1000"/>
    </location>
</feature>
<keyword evidence="1 4" id="KW-0378">Hydrolase</keyword>
<dbReference type="Proteomes" id="UP001303160">
    <property type="component" value="Unassembled WGS sequence"/>
</dbReference>
<reference evidence="7" key="2">
    <citation type="submission" date="2023-05" db="EMBL/GenBank/DDBJ databases">
        <authorList>
            <consortium name="Lawrence Berkeley National Laboratory"/>
            <person name="Steindorff A."/>
            <person name="Hensen N."/>
            <person name="Bonometti L."/>
            <person name="Westerberg I."/>
            <person name="Brannstrom I.O."/>
            <person name="Guillou S."/>
            <person name="Cros-Aarteil S."/>
            <person name="Calhoun S."/>
            <person name="Haridas S."/>
            <person name="Kuo A."/>
            <person name="Mondo S."/>
            <person name="Pangilinan J."/>
            <person name="Riley R."/>
            <person name="Labutti K."/>
            <person name="Andreopoulos B."/>
            <person name="Lipzen A."/>
            <person name="Chen C."/>
            <person name="Yanf M."/>
            <person name="Daum C."/>
            <person name="Ng V."/>
            <person name="Clum A."/>
            <person name="Ohm R."/>
            <person name="Martin F."/>
            <person name="Silar P."/>
            <person name="Natvig D."/>
            <person name="Lalanne C."/>
            <person name="Gautier V."/>
            <person name="Ament-Velasquez S.L."/>
            <person name="Kruys A."/>
            <person name="Hutchinson M.I."/>
            <person name="Powell A.J."/>
            <person name="Barry K."/>
            <person name="Miller A.N."/>
            <person name="Grigoriev I.V."/>
            <person name="Debuchy R."/>
            <person name="Gladieux P."/>
            <person name="Thoren M.H."/>
            <person name="Johannesson H."/>
        </authorList>
    </citation>
    <scope>NUCLEOTIDE SEQUENCE</scope>
    <source>
        <strain evidence="7">CBS 315.58</strain>
    </source>
</reference>
<keyword evidence="8" id="KW-1185">Reference proteome</keyword>
<evidence type="ECO:0000313" key="8">
    <source>
        <dbReference type="Proteomes" id="UP001303160"/>
    </source>
</evidence>
<evidence type="ECO:0000256" key="2">
    <source>
        <dbReference type="ARBA" id="ARBA00022963"/>
    </source>
</evidence>
<feature type="active site" description="Nucleophile" evidence="4">
    <location>
        <position position="27"/>
    </location>
</feature>
<comment type="caution">
    <text evidence="7">The sequence shown here is derived from an EMBL/GenBank/DDBJ whole genome shotgun (WGS) entry which is preliminary data.</text>
</comment>
<dbReference type="SUPFAM" id="SSF52540">
    <property type="entry name" value="P-loop containing nucleoside triphosphate hydrolases"/>
    <property type="match status" value="1"/>
</dbReference>
<protein>
    <submittedName>
        <fullName evidence="7">Calcium-independent phospholipase A2-gamma</fullName>
    </submittedName>
</protein>
<feature type="domain" description="PNPLA" evidence="6">
    <location>
        <begin position="1"/>
        <end position="181"/>
    </location>
</feature>
<evidence type="ECO:0000256" key="3">
    <source>
        <dbReference type="ARBA" id="ARBA00023098"/>
    </source>
</evidence>
<dbReference type="SUPFAM" id="SSF48452">
    <property type="entry name" value="TPR-like"/>
    <property type="match status" value="1"/>
</dbReference>
<keyword evidence="3 4" id="KW-0443">Lipid metabolism</keyword>
<dbReference type="InterPro" id="IPR011990">
    <property type="entry name" value="TPR-like_helical_dom_sf"/>
</dbReference>
<evidence type="ECO:0000259" key="6">
    <source>
        <dbReference type="PROSITE" id="PS51635"/>
    </source>
</evidence>
<comment type="caution">
    <text evidence="4">Lacks conserved residue(s) required for the propagation of feature annotation.</text>
</comment>
<dbReference type="InterPro" id="IPR027417">
    <property type="entry name" value="P-loop_NTPase"/>
</dbReference>
<evidence type="ECO:0000256" key="4">
    <source>
        <dbReference type="PROSITE-ProRule" id="PRU01161"/>
    </source>
</evidence>
<feature type="region of interest" description="Disordered" evidence="5">
    <location>
        <begin position="1322"/>
        <end position="1349"/>
    </location>
</feature>
<evidence type="ECO:0000256" key="5">
    <source>
        <dbReference type="SAM" id="MobiDB-lite"/>
    </source>
</evidence>
<sequence length="1349" mass="153387">MEKIQKRDGLAEIPKPCDYFHMIAGTSTGGLIAVMLGRLRMSTTEALKAYDDCAASIFNKSNRKKGQISDKYKSSTLRQAVEKLVKERGLGEMMRDPENPKKGKVIVCVMPADAVATGETRLVRSFEGEDDWDSEIKIWEACRATTAASKYFKPQRLGRGAREGDFIDAAVGFNNPVNYLLKEAVDEFGSRRRFGCLISIGTGTRSTETVRVDTGFLNFTKVAKQVKGLIGLIKNVATDSETSHKQIHNRFSRFPGAYYRFNVPDGAKEVELDEYLKIPQLKALTRDYLGRDNVGRQIREVVEGLGEDGRFNHGLTLGHAYSPDSDQLFLSDRSKSMGIPSNFFIGRDDVLKKIDHIFCERDTGGTPRREFLLWGIGGVGKSEIALKAAEHLDGRFKYIFYIDGSERSATMHSYAEISKRYNLGGTNPETMFHVAMEWMERLADEWLMIFDDCNLSERAGFIPGRGKGNIIYTSRFNGLEHNFPAHLVYHVEPLEEKDAIELLLGASGLLDVPPGPGEDESSANRRTPTDEETALAQEIVHELSCMPVSVDKAAAVIREREMKLSVYLKELRTQKVRVAKDPRFKDKGVETQAAYATLELSYDQITAIRHRAGRSGDGRAALFAMKVLSLLSCYHYQGFSTEILTKAVLNRRDDNADIWCPLKRLFQTQDKGWDDMMTDDGEGGWQVLFFAHGLQVLRRYSLVRLAPDRLTLSMHTLVHTWAQQRMSPEARAEVYSVARILLNDSITPSMILAHRRSAISLAPHIDFCFATAPRTWDAIQEYHNAYALRLKRGDIITGAKDITYPVYERYNSNLLFKLGWFYSTVQQFQQAEQCWKTGLRLCKFAYGPTSTFAIDTLINLAMLYHEDGHLGKAEEMYWEATDRLRVRKRDREAFLEERELEEQKKRRVSAPAREKLLKTALEKTTPRLLSILSTRQMEPRIFETFNGTVFSPLARQRPGRPARQPQDPSGGEGEEIPEPTVASGDDAVISVRDPPPEETDDLEDLELQILFIHGRIARVLKDQGRSKNAKRLFHWVIERFEEKVVEDCPELLRLQNEAKAMMEPDDMEWFKARVDMMNDADGDSDENLQFFRTDAIWELWDFWCRSIHHCGQYSLALDTYKKFYVKAVELYGPYDPRVLKMMRHMAEAAWFSGRMDDAVFIARECLSRAERIFQPAHMEVILAMDQLGMALGAKPGSKKEAGDVFRLALDRAEFSLGANHFVTKNIRNRLEGLKQPEEEISYYDGTKSLEERWLDLKADVEMYIESYGAHNEFAMHLRDFKGSRPWQSEEEYQEKLRVCLRYGQTSAKLLERKNVAIEGADVAASENGGEGSRDAIDIKGKGVDRGDGV</sequence>
<dbReference type="GO" id="GO:0046486">
    <property type="term" value="P:glycerolipid metabolic process"/>
    <property type="evidence" value="ECO:0007669"/>
    <property type="project" value="UniProtKB-ARBA"/>
</dbReference>
<feature type="active site" description="Proton acceptor" evidence="4">
    <location>
        <position position="168"/>
    </location>
</feature>
<dbReference type="GO" id="GO:0016020">
    <property type="term" value="C:membrane"/>
    <property type="evidence" value="ECO:0007669"/>
    <property type="project" value="TreeGrafter"/>
</dbReference>
<accession>A0AAN6XM58</accession>
<dbReference type="GO" id="GO:0019369">
    <property type="term" value="P:arachidonate metabolic process"/>
    <property type="evidence" value="ECO:0007669"/>
    <property type="project" value="TreeGrafter"/>
</dbReference>
<gene>
    <name evidence="7" type="ORF">QBC40DRAFT_277507</name>
</gene>
<dbReference type="GO" id="GO:0047499">
    <property type="term" value="F:calcium-independent phospholipase A2 activity"/>
    <property type="evidence" value="ECO:0007669"/>
    <property type="project" value="TreeGrafter"/>
</dbReference>
<dbReference type="Gene3D" id="3.40.50.300">
    <property type="entry name" value="P-loop containing nucleotide triphosphate hydrolases"/>
    <property type="match status" value="1"/>
</dbReference>
<evidence type="ECO:0000256" key="1">
    <source>
        <dbReference type="ARBA" id="ARBA00022801"/>
    </source>
</evidence>
<dbReference type="Gene3D" id="1.25.40.10">
    <property type="entry name" value="Tetratricopeptide repeat domain"/>
    <property type="match status" value="2"/>
</dbReference>
<feature type="short sequence motif" description="GXSXG" evidence="4">
    <location>
        <begin position="25"/>
        <end position="29"/>
    </location>
</feature>
<dbReference type="Pfam" id="PF13424">
    <property type="entry name" value="TPR_12"/>
    <property type="match status" value="1"/>
</dbReference>
<dbReference type="PANTHER" id="PTHR24185:SF1">
    <property type="entry name" value="CALCIUM-INDEPENDENT PHOSPHOLIPASE A2-GAMMA"/>
    <property type="match status" value="1"/>
</dbReference>
<dbReference type="Pfam" id="PF01734">
    <property type="entry name" value="Patatin"/>
    <property type="match status" value="1"/>
</dbReference>
<dbReference type="Gene3D" id="3.40.1090.10">
    <property type="entry name" value="Cytosolic phospholipase A2 catalytic domain"/>
    <property type="match status" value="1"/>
</dbReference>
<dbReference type="PANTHER" id="PTHR24185">
    <property type="entry name" value="CALCIUM-INDEPENDENT PHOSPHOLIPASE A2-GAMMA"/>
    <property type="match status" value="1"/>
</dbReference>
<keyword evidence="2 4" id="KW-0442">Lipid degradation</keyword>
<dbReference type="CDD" id="cd07216">
    <property type="entry name" value="Pat17_PNPLA8_PNPLA9_like3"/>
    <property type="match status" value="1"/>
</dbReference>
<dbReference type="GO" id="GO:0016042">
    <property type="term" value="P:lipid catabolic process"/>
    <property type="evidence" value="ECO:0007669"/>
    <property type="project" value="UniProtKB-UniRule"/>
</dbReference>
<name>A0AAN6XM58_9PEZI</name>
<dbReference type="SUPFAM" id="SSF52151">
    <property type="entry name" value="FabD/lysophospholipase-like"/>
    <property type="match status" value="1"/>
</dbReference>
<proteinExistence type="predicted"/>
<evidence type="ECO:0000313" key="7">
    <source>
        <dbReference type="EMBL" id="KAK4201770.1"/>
    </source>
</evidence>
<dbReference type="SMART" id="SM00028">
    <property type="entry name" value="TPR"/>
    <property type="match status" value="3"/>
</dbReference>
<reference evidence="7" key="1">
    <citation type="journal article" date="2023" name="Mol. Phylogenet. Evol.">
        <title>Genome-scale phylogeny and comparative genomics of the fungal order Sordariales.</title>
        <authorList>
            <person name="Hensen N."/>
            <person name="Bonometti L."/>
            <person name="Westerberg I."/>
            <person name="Brannstrom I.O."/>
            <person name="Guillou S."/>
            <person name="Cros-Aarteil S."/>
            <person name="Calhoun S."/>
            <person name="Haridas S."/>
            <person name="Kuo A."/>
            <person name="Mondo S."/>
            <person name="Pangilinan J."/>
            <person name="Riley R."/>
            <person name="LaButti K."/>
            <person name="Andreopoulos B."/>
            <person name="Lipzen A."/>
            <person name="Chen C."/>
            <person name="Yan M."/>
            <person name="Daum C."/>
            <person name="Ng V."/>
            <person name="Clum A."/>
            <person name="Steindorff A."/>
            <person name="Ohm R.A."/>
            <person name="Martin F."/>
            <person name="Silar P."/>
            <person name="Natvig D.O."/>
            <person name="Lalanne C."/>
            <person name="Gautier V."/>
            <person name="Ament-Velasquez S.L."/>
            <person name="Kruys A."/>
            <person name="Hutchinson M.I."/>
            <person name="Powell A.J."/>
            <person name="Barry K."/>
            <person name="Miller A.N."/>
            <person name="Grigoriev I.V."/>
            <person name="Debuchy R."/>
            <person name="Gladieux P."/>
            <person name="Hiltunen Thoren M."/>
            <person name="Johannesson H."/>
        </authorList>
    </citation>
    <scope>NUCLEOTIDE SEQUENCE</scope>
    <source>
        <strain evidence="7">CBS 315.58</strain>
    </source>
</reference>
<dbReference type="PROSITE" id="PS51635">
    <property type="entry name" value="PNPLA"/>
    <property type="match status" value="1"/>
</dbReference>
<feature type="compositionally biased region" description="Basic and acidic residues" evidence="5">
    <location>
        <begin position="1331"/>
        <end position="1349"/>
    </location>
</feature>
<dbReference type="EMBL" id="MU863903">
    <property type="protein sequence ID" value="KAK4201770.1"/>
    <property type="molecule type" value="Genomic_DNA"/>
</dbReference>
<dbReference type="InterPro" id="IPR019734">
    <property type="entry name" value="TPR_rpt"/>
</dbReference>
<feature type="compositionally biased region" description="Low complexity" evidence="5">
    <location>
        <begin position="955"/>
        <end position="968"/>
    </location>
</feature>
<organism evidence="7 8">
    <name type="scientific">Triangularia verruculosa</name>
    <dbReference type="NCBI Taxonomy" id="2587418"/>
    <lineage>
        <taxon>Eukaryota</taxon>
        <taxon>Fungi</taxon>
        <taxon>Dikarya</taxon>
        <taxon>Ascomycota</taxon>
        <taxon>Pezizomycotina</taxon>
        <taxon>Sordariomycetes</taxon>
        <taxon>Sordariomycetidae</taxon>
        <taxon>Sordariales</taxon>
        <taxon>Podosporaceae</taxon>
        <taxon>Triangularia</taxon>
    </lineage>
</organism>
<dbReference type="InterPro" id="IPR002641">
    <property type="entry name" value="PNPLA_dom"/>
</dbReference>
<dbReference type="InterPro" id="IPR016035">
    <property type="entry name" value="Acyl_Trfase/lysoPLipase"/>
</dbReference>